<name>A0A8D8RQ00_9HEMI</name>
<sequence>MMFLYHFILIARVRHKNHKRILKQIIQKRFPHLIRISLMKLRKCFLPFNLTLIQTLFKQSIQNQSPKQARNTLPMHRMKLVSKTSSQGNHCLMGNPLPCQRQRANHSFTTPTRPQLLLTRILAVSYQ</sequence>
<dbReference type="AlphaFoldDB" id="A0A8D8RQ00"/>
<dbReference type="EMBL" id="HBUF01171933">
    <property type="protein sequence ID" value="CAG6652871.1"/>
    <property type="molecule type" value="Transcribed_RNA"/>
</dbReference>
<dbReference type="EMBL" id="HBUF01644977">
    <property type="protein sequence ID" value="CAG6785700.1"/>
    <property type="molecule type" value="Transcribed_RNA"/>
</dbReference>
<dbReference type="EMBL" id="HBUF01644975">
    <property type="protein sequence ID" value="CAG6785696.1"/>
    <property type="molecule type" value="Transcribed_RNA"/>
</dbReference>
<reference evidence="1" key="1">
    <citation type="submission" date="2021-05" db="EMBL/GenBank/DDBJ databases">
        <authorList>
            <person name="Alioto T."/>
            <person name="Alioto T."/>
            <person name="Gomez Garrido J."/>
        </authorList>
    </citation>
    <scope>NUCLEOTIDE SEQUENCE</scope>
</reference>
<dbReference type="EMBL" id="HBUF01644976">
    <property type="protein sequence ID" value="CAG6785698.1"/>
    <property type="molecule type" value="Transcribed_RNA"/>
</dbReference>
<organism evidence="1">
    <name type="scientific">Cacopsylla melanoneura</name>
    <dbReference type="NCBI Taxonomy" id="428564"/>
    <lineage>
        <taxon>Eukaryota</taxon>
        <taxon>Metazoa</taxon>
        <taxon>Ecdysozoa</taxon>
        <taxon>Arthropoda</taxon>
        <taxon>Hexapoda</taxon>
        <taxon>Insecta</taxon>
        <taxon>Pterygota</taxon>
        <taxon>Neoptera</taxon>
        <taxon>Paraneoptera</taxon>
        <taxon>Hemiptera</taxon>
        <taxon>Sternorrhyncha</taxon>
        <taxon>Psylloidea</taxon>
        <taxon>Psyllidae</taxon>
        <taxon>Psyllinae</taxon>
        <taxon>Cacopsylla</taxon>
    </lineage>
</organism>
<dbReference type="EMBL" id="HBUF01644978">
    <property type="protein sequence ID" value="CAG6785702.1"/>
    <property type="molecule type" value="Transcribed_RNA"/>
</dbReference>
<dbReference type="EMBL" id="HBUF01346403">
    <property type="protein sequence ID" value="CAG6709783.1"/>
    <property type="molecule type" value="Transcribed_RNA"/>
</dbReference>
<dbReference type="EMBL" id="HBUF01644979">
    <property type="protein sequence ID" value="CAG6785704.1"/>
    <property type="molecule type" value="Transcribed_RNA"/>
</dbReference>
<evidence type="ECO:0000313" key="1">
    <source>
        <dbReference type="EMBL" id="CAG6652871.1"/>
    </source>
</evidence>
<accession>A0A8D8RQ00</accession>
<dbReference type="EMBL" id="HBUF01346401">
    <property type="protein sequence ID" value="CAG6709779.1"/>
    <property type="molecule type" value="Transcribed_RNA"/>
</dbReference>
<proteinExistence type="predicted"/>
<dbReference type="EMBL" id="HBUF01346402">
    <property type="protein sequence ID" value="CAG6709781.1"/>
    <property type="molecule type" value="Transcribed_RNA"/>
</dbReference>
<protein>
    <submittedName>
        <fullName evidence="1">Uncharacterized protein</fullName>
    </submittedName>
</protein>